<reference evidence="4 5" key="1">
    <citation type="submission" date="2019-03" db="EMBL/GenBank/DDBJ databases">
        <authorList>
            <person name="Gaulin E."/>
            <person name="Dumas B."/>
        </authorList>
    </citation>
    <scope>NUCLEOTIDE SEQUENCE [LARGE SCALE GENOMIC DNA]</scope>
    <source>
        <strain evidence="4">CBS 568.67</strain>
    </source>
</reference>
<accession>A0A485L539</accession>
<evidence type="ECO:0000313" key="3">
    <source>
        <dbReference type="EMBL" id="VFT82756.1"/>
    </source>
</evidence>
<proteinExistence type="predicted"/>
<name>A0A485L539_9STRA</name>
<gene>
    <name evidence="4" type="primary">Aste57867_16269</name>
    <name evidence="3" type="synonym">Aste57867_5722</name>
    <name evidence="2" type="ORF">As57867_005709</name>
    <name evidence="1" type="ORF">As57867_016212</name>
    <name evidence="4" type="ORF">ASTE57867_16269</name>
    <name evidence="3" type="ORF">ASTE57867_5722</name>
</gene>
<dbReference type="EMBL" id="VJMH01005859">
    <property type="protein sequence ID" value="KAF0692670.1"/>
    <property type="molecule type" value="Genomic_DNA"/>
</dbReference>
<evidence type="ECO:0000313" key="4">
    <source>
        <dbReference type="EMBL" id="VFT93045.1"/>
    </source>
</evidence>
<sequence>MPKFSRAMEAIQAQDMRSKAAAPASSLQLGVKGKLSNQEMDLLRHQLAKAVAYDHVVSDKTHKQMKRPPQFLKTTSSGVLDQDIPVMRMSKPAKKQAATIKQHVARLNRAEPQFVPIKTKGIDRADKDRLQDEYTSRPRKLSTVPLNLMDYGGGDDDEDVKAGKRLAPAPIPQVFLL</sequence>
<evidence type="ECO:0000313" key="5">
    <source>
        <dbReference type="Proteomes" id="UP000332933"/>
    </source>
</evidence>
<keyword evidence="5" id="KW-1185">Reference proteome</keyword>
<dbReference type="EMBL" id="CAADRA010002161">
    <property type="protein sequence ID" value="VFT82756.1"/>
    <property type="molecule type" value="Genomic_DNA"/>
</dbReference>
<dbReference type="OrthoDB" id="63301at2759"/>
<evidence type="ECO:0000313" key="1">
    <source>
        <dbReference type="EMBL" id="KAF0692670.1"/>
    </source>
</evidence>
<reference evidence="1" key="2">
    <citation type="submission" date="2019-06" db="EMBL/GenBank/DDBJ databases">
        <title>Genomics analysis of Aphanomyces spp. identifies a new class of oomycete effector associated with host adaptation.</title>
        <authorList>
            <person name="Gaulin E."/>
        </authorList>
    </citation>
    <scope>NUCLEOTIDE SEQUENCE</scope>
    <source>
        <strain evidence="1">CBS 578.67</strain>
    </source>
</reference>
<dbReference type="EMBL" id="VJMH01002159">
    <property type="protein sequence ID" value="KAF0709874.1"/>
    <property type="molecule type" value="Genomic_DNA"/>
</dbReference>
<protein>
    <submittedName>
        <fullName evidence="4">Aste57867_16269 protein</fullName>
    </submittedName>
    <submittedName>
        <fullName evidence="3">Aste57867_5722 protein</fullName>
    </submittedName>
</protein>
<dbReference type="Proteomes" id="UP000332933">
    <property type="component" value="Unassembled WGS sequence"/>
</dbReference>
<dbReference type="EMBL" id="CAADRA010005880">
    <property type="protein sequence ID" value="VFT93045.1"/>
    <property type="molecule type" value="Genomic_DNA"/>
</dbReference>
<evidence type="ECO:0000313" key="2">
    <source>
        <dbReference type="EMBL" id="KAF0709874.1"/>
    </source>
</evidence>
<organism evidence="4 5">
    <name type="scientific">Aphanomyces stellatus</name>
    <dbReference type="NCBI Taxonomy" id="120398"/>
    <lineage>
        <taxon>Eukaryota</taxon>
        <taxon>Sar</taxon>
        <taxon>Stramenopiles</taxon>
        <taxon>Oomycota</taxon>
        <taxon>Saprolegniomycetes</taxon>
        <taxon>Saprolegniales</taxon>
        <taxon>Verrucalvaceae</taxon>
        <taxon>Aphanomyces</taxon>
    </lineage>
</organism>
<dbReference type="AlphaFoldDB" id="A0A485L539"/>